<evidence type="ECO:0000256" key="1">
    <source>
        <dbReference type="SAM" id="MobiDB-lite"/>
    </source>
</evidence>
<name>W1NQE0_AMBTC</name>
<dbReference type="AlphaFoldDB" id="W1NQE0"/>
<feature type="compositionally biased region" description="Low complexity" evidence="1">
    <location>
        <begin position="79"/>
        <end position="94"/>
    </location>
</feature>
<sequence>MQRAQNPVQLQSLKFSKKSARQSKRALSSSYAFPSIPPASSKGIDIPPRPKKCAKTKASPSPISPSEVITPTQEVIRKAAGAQSSASGRGSESAPLPSIDTEAPLADSPTDPVTVQSLTRSSLSPGDFIYSITEEGDITEAICEAPDVEVAIPEISTPITSDAEPQLDTSSGAALELMRFPFQKYQLHPSSLPPSASTRKALLLRSLLRSSLHGIKECSLSKLAVKIDVVRDCATALRVVNYDKETFDRFEGLLKDVELWGIEALQCEFKVQVVYGTRLAS</sequence>
<accession>W1NQE0</accession>
<evidence type="ECO:0000313" key="3">
    <source>
        <dbReference type="Proteomes" id="UP000017836"/>
    </source>
</evidence>
<feature type="compositionally biased region" description="Basic residues" evidence="1">
    <location>
        <begin position="15"/>
        <end position="24"/>
    </location>
</feature>
<keyword evidence="3" id="KW-1185">Reference proteome</keyword>
<proteinExistence type="predicted"/>
<feature type="region of interest" description="Disordered" evidence="1">
    <location>
        <begin position="1"/>
        <end position="118"/>
    </location>
</feature>
<evidence type="ECO:0000313" key="2">
    <source>
        <dbReference type="EMBL" id="ERM97982.1"/>
    </source>
</evidence>
<reference evidence="3" key="1">
    <citation type="journal article" date="2013" name="Science">
        <title>The Amborella genome and the evolution of flowering plants.</title>
        <authorList>
            <consortium name="Amborella Genome Project"/>
        </authorList>
    </citation>
    <scope>NUCLEOTIDE SEQUENCE [LARGE SCALE GENOMIC DNA]</scope>
</reference>
<dbReference type="Gramene" id="ERM97982">
    <property type="protein sequence ID" value="ERM97982"/>
    <property type="gene ID" value="AMTR_s00117p00123640"/>
</dbReference>
<dbReference type="Proteomes" id="UP000017836">
    <property type="component" value="Unassembled WGS sequence"/>
</dbReference>
<gene>
    <name evidence="2" type="ORF">AMTR_s00117p00123640</name>
</gene>
<dbReference type="HOGENOM" id="CLU_991576_0_0_1"/>
<dbReference type="EMBL" id="KI395608">
    <property type="protein sequence ID" value="ERM97982.1"/>
    <property type="molecule type" value="Genomic_DNA"/>
</dbReference>
<organism evidence="2 3">
    <name type="scientific">Amborella trichopoda</name>
    <dbReference type="NCBI Taxonomy" id="13333"/>
    <lineage>
        <taxon>Eukaryota</taxon>
        <taxon>Viridiplantae</taxon>
        <taxon>Streptophyta</taxon>
        <taxon>Embryophyta</taxon>
        <taxon>Tracheophyta</taxon>
        <taxon>Spermatophyta</taxon>
        <taxon>Magnoliopsida</taxon>
        <taxon>Amborellales</taxon>
        <taxon>Amborellaceae</taxon>
        <taxon>Amborella</taxon>
    </lineage>
</organism>
<feature type="compositionally biased region" description="Polar residues" evidence="1">
    <location>
        <begin position="1"/>
        <end position="14"/>
    </location>
</feature>
<protein>
    <submittedName>
        <fullName evidence="2">Uncharacterized protein</fullName>
    </submittedName>
</protein>